<dbReference type="EMBL" id="JAPCWZ010000007">
    <property type="protein sequence ID" value="KAK8856658.1"/>
    <property type="molecule type" value="Genomic_DNA"/>
</dbReference>
<keyword evidence="2" id="KW-1185">Reference proteome</keyword>
<protein>
    <submittedName>
        <fullName evidence="1">Uncharacterized protein</fullName>
    </submittedName>
</protein>
<gene>
    <name evidence="1" type="ORF">PGQ11_012570</name>
</gene>
<proteinExistence type="predicted"/>
<evidence type="ECO:0000313" key="2">
    <source>
        <dbReference type="Proteomes" id="UP001390339"/>
    </source>
</evidence>
<name>A0ABR2I2Q1_9PEZI</name>
<sequence length="67" mass="7406">MAVRHVNLERDDGRVDWPVGLKRFENLLALNTKSQAVLLTHCCQFAAGKREAPPQSVIVSDTTDLSS</sequence>
<organism evidence="1 2">
    <name type="scientific">Apiospora arundinis</name>
    <dbReference type="NCBI Taxonomy" id="335852"/>
    <lineage>
        <taxon>Eukaryota</taxon>
        <taxon>Fungi</taxon>
        <taxon>Dikarya</taxon>
        <taxon>Ascomycota</taxon>
        <taxon>Pezizomycotina</taxon>
        <taxon>Sordariomycetes</taxon>
        <taxon>Xylariomycetidae</taxon>
        <taxon>Amphisphaeriales</taxon>
        <taxon>Apiosporaceae</taxon>
        <taxon>Apiospora</taxon>
    </lineage>
</organism>
<comment type="caution">
    <text evidence="1">The sequence shown here is derived from an EMBL/GenBank/DDBJ whole genome shotgun (WGS) entry which is preliminary data.</text>
</comment>
<reference evidence="1 2" key="1">
    <citation type="journal article" date="2024" name="IMA Fungus">
        <title>Apiospora arundinis, a panoply of carbohydrate-active enzymes and secondary metabolites.</title>
        <authorList>
            <person name="Sorensen T."/>
            <person name="Petersen C."/>
            <person name="Muurmann A.T."/>
            <person name="Christiansen J.V."/>
            <person name="Brundto M.L."/>
            <person name="Overgaard C.K."/>
            <person name="Boysen A.T."/>
            <person name="Wollenberg R.D."/>
            <person name="Larsen T.O."/>
            <person name="Sorensen J.L."/>
            <person name="Nielsen K.L."/>
            <person name="Sondergaard T.E."/>
        </authorList>
    </citation>
    <scope>NUCLEOTIDE SEQUENCE [LARGE SCALE GENOMIC DNA]</scope>
    <source>
        <strain evidence="1 2">AAU 773</strain>
    </source>
</reference>
<evidence type="ECO:0000313" key="1">
    <source>
        <dbReference type="EMBL" id="KAK8856658.1"/>
    </source>
</evidence>
<accession>A0ABR2I2Q1</accession>
<dbReference type="Proteomes" id="UP001390339">
    <property type="component" value="Unassembled WGS sequence"/>
</dbReference>